<dbReference type="HOGENOM" id="CLU_2268596_0_0_1"/>
<sequence>MEISLSEVHNATTSLSSSFLLMLLTPFRSVPSLDCVGHQTEMNRYRTGTGKLDRVVDRYRDELDRNYRDGGLVPSCPTIYRDRIGTDRSGSERNGMGQTGQHI</sequence>
<organism evidence="2 3">
    <name type="scientific">Solanum tuberosum</name>
    <name type="common">Potato</name>
    <dbReference type="NCBI Taxonomy" id="4113"/>
    <lineage>
        <taxon>Eukaryota</taxon>
        <taxon>Viridiplantae</taxon>
        <taxon>Streptophyta</taxon>
        <taxon>Embryophyta</taxon>
        <taxon>Tracheophyta</taxon>
        <taxon>Spermatophyta</taxon>
        <taxon>Magnoliopsida</taxon>
        <taxon>eudicotyledons</taxon>
        <taxon>Gunneridae</taxon>
        <taxon>Pentapetalae</taxon>
        <taxon>asterids</taxon>
        <taxon>lamiids</taxon>
        <taxon>Solanales</taxon>
        <taxon>Solanaceae</taxon>
        <taxon>Solanoideae</taxon>
        <taxon>Solaneae</taxon>
        <taxon>Solanum</taxon>
    </lineage>
</organism>
<dbReference type="Gramene" id="PGSC0003DMT400092967">
    <property type="protein sequence ID" value="PGSC0003DMT400092967"/>
    <property type="gene ID" value="PGSC0003DMG400042538"/>
</dbReference>
<dbReference type="EnsemblPlants" id="PGSC0003DMT400092967">
    <property type="protein sequence ID" value="PGSC0003DMT400092967"/>
    <property type="gene ID" value="PGSC0003DMG400042538"/>
</dbReference>
<dbReference type="InParanoid" id="M1DQZ2"/>
<evidence type="ECO:0000256" key="1">
    <source>
        <dbReference type="SAM" id="MobiDB-lite"/>
    </source>
</evidence>
<proteinExistence type="predicted"/>
<dbReference type="AlphaFoldDB" id="M1DQZ2"/>
<keyword evidence="3" id="KW-1185">Reference proteome</keyword>
<reference evidence="2" key="2">
    <citation type="submission" date="2015-06" db="UniProtKB">
        <authorList>
            <consortium name="EnsemblPlants"/>
        </authorList>
    </citation>
    <scope>IDENTIFICATION</scope>
    <source>
        <strain evidence="2">DM1-3 516 R44</strain>
    </source>
</reference>
<evidence type="ECO:0000313" key="2">
    <source>
        <dbReference type="EnsemblPlants" id="PGSC0003DMT400092967"/>
    </source>
</evidence>
<evidence type="ECO:0000313" key="3">
    <source>
        <dbReference type="Proteomes" id="UP000011115"/>
    </source>
</evidence>
<protein>
    <submittedName>
        <fullName evidence="2">Uncharacterized protein</fullName>
    </submittedName>
</protein>
<accession>M1DQZ2</accession>
<feature type="compositionally biased region" description="Basic and acidic residues" evidence="1">
    <location>
        <begin position="80"/>
        <end position="91"/>
    </location>
</feature>
<name>M1DQZ2_SOLTU</name>
<feature type="region of interest" description="Disordered" evidence="1">
    <location>
        <begin position="78"/>
        <end position="103"/>
    </location>
</feature>
<dbReference type="Proteomes" id="UP000011115">
    <property type="component" value="Unassembled WGS sequence"/>
</dbReference>
<reference evidence="3" key="1">
    <citation type="journal article" date="2011" name="Nature">
        <title>Genome sequence and analysis of the tuber crop potato.</title>
        <authorList>
            <consortium name="The Potato Genome Sequencing Consortium"/>
        </authorList>
    </citation>
    <scope>NUCLEOTIDE SEQUENCE [LARGE SCALE GENOMIC DNA]</scope>
    <source>
        <strain evidence="3">cv. DM1-3 516 R44</strain>
    </source>
</reference>
<dbReference type="PaxDb" id="4113-PGSC0003DMT400092967"/>